<organism evidence="1 2">
    <name type="scientific">Colwellia psychrerythraea</name>
    <name type="common">Vibrio psychroerythus</name>
    <dbReference type="NCBI Taxonomy" id="28229"/>
    <lineage>
        <taxon>Bacteria</taxon>
        <taxon>Pseudomonadati</taxon>
        <taxon>Pseudomonadota</taxon>
        <taxon>Gammaproteobacteria</taxon>
        <taxon>Alteromonadales</taxon>
        <taxon>Colwelliaceae</taxon>
        <taxon>Colwellia</taxon>
    </lineage>
</organism>
<accession>A0A1Y5ELJ3</accession>
<evidence type="ECO:0000313" key="2">
    <source>
        <dbReference type="Proteomes" id="UP000243053"/>
    </source>
</evidence>
<gene>
    <name evidence="1" type="ORF">A9Q75_06600</name>
</gene>
<evidence type="ECO:0000313" key="1">
    <source>
        <dbReference type="EMBL" id="OUR82376.1"/>
    </source>
</evidence>
<dbReference type="EMBL" id="MAAF01000040">
    <property type="protein sequence ID" value="OUR82376.1"/>
    <property type="molecule type" value="Genomic_DNA"/>
</dbReference>
<dbReference type="AlphaFoldDB" id="A0A1Y5ELJ3"/>
<reference evidence="2" key="1">
    <citation type="journal article" date="2017" name="Proc. Natl. Acad. Sci. U.S.A.">
        <title>Simulation of Deepwater Horizon oil plume reveals substrate specialization within a complex community of hydrocarbon degraders.</title>
        <authorList>
            <person name="Hu P."/>
            <person name="Dubinsky E.A."/>
            <person name="Probst A.J."/>
            <person name="Wang J."/>
            <person name="Sieber C.M.K."/>
            <person name="Tom L.M."/>
            <person name="Gardinali P."/>
            <person name="Banfield J.F."/>
            <person name="Atlas R.M."/>
            <person name="Andersen G.L."/>
        </authorList>
    </citation>
    <scope>NUCLEOTIDE SEQUENCE [LARGE SCALE GENOMIC DNA]</scope>
</reference>
<protein>
    <submittedName>
        <fullName evidence="1">Uncharacterized protein</fullName>
    </submittedName>
</protein>
<comment type="caution">
    <text evidence="1">The sequence shown here is derived from an EMBL/GenBank/DDBJ whole genome shotgun (WGS) entry which is preliminary data.</text>
</comment>
<sequence length="76" mass="8509">MPILPLCLGLTVLTPLTEHLLKVALIDASTGEISSMRETPWYFDMVNISVPLHFGDYGGSCWSWLARYSIVALLRK</sequence>
<dbReference type="Proteomes" id="UP000243053">
    <property type="component" value="Unassembled WGS sequence"/>
</dbReference>
<name>A0A1Y5ELJ3_COLPS</name>
<proteinExistence type="predicted"/>